<dbReference type="InterPro" id="IPR029028">
    <property type="entry name" value="Alpha/beta_knot_MTases"/>
</dbReference>
<dbReference type="EC" id="2.1.1.193" evidence="3 12"/>
<evidence type="ECO:0000256" key="12">
    <source>
        <dbReference type="PIRNR" id="PIRNR015601"/>
    </source>
</evidence>
<accession>A0A9X8UKT3</accession>
<dbReference type="InterPro" id="IPR029026">
    <property type="entry name" value="tRNA_m1G_MTases_N"/>
</dbReference>
<sequence>MPRFFTHTITGDLAQIEGPDASHIALSLRMRHGEELTVCDGEGTDYPGTLEQITPELVTVRLSGSLPSPGEPKIKITLFQALCKGEKMDTIVQKAVELGTTEIVPLLTRRCVARPDQKGFEKKRQRYAKIALEAAKQCGRGIVPQVGELITLDNLLVRMEGFSQTFLFYEQAQRLLGSMKLDGIKKLAVIVGSEGGFDPGEAELLKQAGAQVLSLGSRILRCETAPLAALAAILCLSGEL</sequence>
<comment type="subcellular location">
    <subcellularLocation>
        <location evidence="1 12">Cytoplasm</location>
    </subcellularLocation>
</comment>
<dbReference type="SUPFAM" id="SSF75217">
    <property type="entry name" value="alpha/beta knot"/>
    <property type="match status" value="1"/>
</dbReference>
<evidence type="ECO:0000256" key="2">
    <source>
        <dbReference type="ARBA" id="ARBA00005528"/>
    </source>
</evidence>
<dbReference type="Gene3D" id="3.40.1280.10">
    <property type="match status" value="1"/>
</dbReference>
<evidence type="ECO:0000256" key="8">
    <source>
        <dbReference type="ARBA" id="ARBA00022679"/>
    </source>
</evidence>
<dbReference type="CDD" id="cd18084">
    <property type="entry name" value="RsmE-like"/>
    <property type="match status" value="1"/>
</dbReference>
<dbReference type="GO" id="GO:0005737">
    <property type="term" value="C:cytoplasm"/>
    <property type="evidence" value="ECO:0007669"/>
    <property type="project" value="UniProtKB-SubCell"/>
</dbReference>
<dbReference type="GO" id="GO:0070042">
    <property type="term" value="F:rRNA (uridine-N3-)-methyltransferase activity"/>
    <property type="evidence" value="ECO:0007669"/>
    <property type="project" value="TreeGrafter"/>
</dbReference>
<dbReference type="Pfam" id="PF20260">
    <property type="entry name" value="PUA_4"/>
    <property type="match status" value="1"/>
</dbReference>
<proteinExistence type="inferred from homology"/>
<dbReference type="InterPro" id="IPR006700">
    <property type="entry name" value="RsmE"/>
</dbReference>
<keyword evidence="6 12" id="KW-0698">rRNA processing</keyword>
<feature type="domain" description="Ribosomal RNA small subunit methyltransferase E PUA-like" evidence="14">
    <location>
        <begin position="16"/>
        <end position="62"/>
    </location>
</feature>
<dbReference type="InterPro" id="IPR046887">
    <property type="entry name" value="RsmE_PUA-like"/>
</dbReference>
<dbReference type="Proteomes" id="UP000294682">
    <property type="component" value="Unassembled WGS sequence"/>
</dbReference>
<dbReference type="NCBIfam" id="TIGR00046">
    <property type="entry name" value="RsmE family RNA methyltransferase"/>
    <property type="match status" value="1"/>
</dbReference>
<evidence type="ECO:0000256" key="5">
    <source>
        <dbReference type="ARBA" id="ARBA00022490"/>
    </source>
</evidence>
<dbReference type="PANTHER" id="PTHR30027">
    <property type="entry name" value="RIBOSOMAL RNA SMALL SUBUNIT METHYLTRANSFERASE E"/>
    <property type="match status" value="1"/>
</dbReference>
<protein>
    <recommendedName>
        <fullName evidence="4 12">Ribosomal RNA small subunit methyltransferase E</fullName>
        <ecNumber evidence="3 12">2.1.1.193</ecNumber>
    </recommendedName>
</protein>
<evidence type="ECO:0000256" key="10">
    <source>
        <dbReference type="ARBA" id="ARBA00025699"/>
    </source>
</evidence>
<gene>
    <name evidence="15" type="ORF">EDD78_102237</name>
</gene>
<keyword evidence="9 12" id="KW-0949">S-adenosyl-L-methionine</keyword>
<dbReference type="PIRSF" id="PIRSF015601">
    <property type="entry name" value="MTase_slr0722"/>
    <property type="match status" value="1"/>
</dbReference>
<dbReference type="InterPro" id="IPR015947">
    <property type="entry name" value="PUA-like_sf"/>
</dbReference>
<dbReference type="EMBL" id="SLUK01000002">
    <property type="protein sequence ID" value="TCL44612.1"/>
    <property type="molecule type" value="Genomic_DNA"/>
</dbReference>
<evidence type="ECO:0000256" key="4">
    <source>
        <dbReference type="ARBA" id="ARBA00013673"/>
    </source>
</evidence>
<comment type="function">
    <text evidence="10 12">Specifically methylates the N3 position of the uracil ring of uridine 1498 (m3U1498) in 16S rRNA. Acts on the fully assembled 30S ribosomal subunit.</text>
</comment>
<name>A0A9X8UKT3_9FIRM</name>
<dbReference type="SUPFAM" id="SSF88697">
    <property type="entry name" value="PUA domain-like"/>
    <property type="match status" value="1"/>
</dbReference>
<keyword evidence="16" id="KW-1185">Reference proteome</keyword>
<keyword evidence="8 12" id="KW-0808">Transferase</keyword>
<dbReference type="RefSeq" id="WP_132084013.1">
    <property type="nucleotide sequence ID" value="NZ_SLUK01000002.1"/>
</dbReference>
<feature type="domain" description="Ribosomal RNA small subunit methyltransferase E methyltransferase" evidence="13">
    <location>
        <begin position="72"/>
        <end position="233"/>
    </location>
</feature>
<dbReference type="NCBIfam" id="NF008692">
    <property type="entry name" value="PRK11713.1-5"/>
    <property type="match status" value="1"/>
</dbReference>
<organism evidence="15 16">
    <name type="scientific">Harryflintia acetispora</name>
    <dbReference type="NCBI Taxonomy" id="1849041"/>
    <lineage>
        <taxon>Bacteria</taxon>
        <taxon>Bacillati</taxon>
        <taxon>Bacillota</taxon>
        <taxon>Clostridia</taxon>
        <taxon>Eubacteriales</taxon>
        <taxon>Oscillospiraceae</taxon>
        <taxon>Harryflintia</taxon>
    </lineage>
</organism>
<comment type="caution">
    <text evidence="15">The sequence shown here is derived from an EMBL/GenBank/DDBJ whole genome shotgun (WGS) entry which is preliminary data.</text>
</comment>
<dbReference type="Pfam" id="PF04452">
    <property type="entry name" value="Methyltrans_RNA"/>
    <property type="match status" value="1"/>
</dbReference>
<evidence type="ECO:0000259" key="14">
    <source>
        <dbReference type="Pfam" id="PF20260"/>
    </source>
</evidence>
<evidence type="ECO:0000256" key="1">
    <source>
        <dbReference type="ARBA" id="ARBA00004496"/>
    </source>
</evidence>
<reference evidence="15 16" key="1">
    <citation type="submission" date="2019-03" db="EMBL/GenBank/DDBJ databases">
        <title>Genomic Encyclopedia of Type Strains, Phase IV (KMG-IV): sequencing the most valuable type-strain genomes for metagenomic binning, comparative biology and taxonomic classification.</title>
        <authorList>
            <person name="Goeker M."/>
        </authorList>
    </citation>
    <scope>NUCLEOTIDE SEQUENCE [LARGE SCALE GENOMIC DNA]</scope>
    <source>
        <strain evidence="15 16">DSM 100433</strain>
    </source>
</reference>
<comment type="catalytic activity">
    <reaction evidence="11 12">
        <text>uridine(1498) in 16S rRNA + S-adenosyl-L-methionine = N(3)-methyluridine(1498) in 16S rRNA + S-adenosyl-L-homocysteine + H(+)</text>
        <dbReference type="Rhea" id="RHEA:42920"/>
        <dbReference type="Rhea" id="RHEA-COMP:10283"/>
        <dbReference type="Rhea" id="RHEA-COMP:10284"/>
        <dbReference type="ChEBI" id="CHEBI:15378"/>
        <dbReference type="ChEBI" id="CHEBI:57856"/>
        <dbReference type="ChEBI" id="CHEBI:59789"/>
        <dbReference type="ChEBI" id="CHEBI:65315"/>
        <dbReference type="ChEBI" id="CHEBI:74502"/>
        <dbReference type="EC" id="2.1.1.193"/>
    </reaction>
</comment>
<comment type="similarity">
    <text evidence="2 12">Belongs to the RNA methyltransferase RsmE family.</text>
</comment>
<evidence type="ECO:0000256" key="7">
    <source>
        <dbReference type="ARBA" id="ARBA00022603"/>
    </source>
</evidence>
<keyword evidence="5 12" id="KW-0963">Cytoplasm</keyword>
<keyword evidence="7 12" id="KW-0489">Methyltransferase</keyword>
<evidence type="ECO:0000313" key="15">
    <source>
        <dbReference type="EMBL" id="TCL44612.1"/>
    </source>
</evidence>
<dbReference type="GO" id="GO:0070475">
    <property type="term" value="P:rRNA base methylation"/>
    <property type="evidence" value="ECO:0007669"/>
    <property type="project" value="TreeGrafter"/>
</dbReference>
<dbReference type="PANTHER" id="PTHR30027:SF3">
    <property type="entry name" value="16S RRNA (URACIL(1498)-N(3))-METHYLTRANSFERASE"/>
    <property type="match status" value="1"/>
</dbReference>
<dbReference type="AlphaFoldDB" id="A0A9X8UKT3"/>
<evidence type="ECO:0000256" key="3">
    <source>
        <dbReference type="ARBA" id="ARBA00012328"/>
    </source>
</evidence>
<evidence type="ECO:0000256" key="9">
    <source>
        <dbReference type="ARBA" id="ARBA00022691"/>
    </source>
</evidence>
<dbReference type="InterPro" id="IPR046886">
    <property type="entry name" value="RsmE_MTase_dom"/>
</dbReference>
<evidence type="ECO:0000259" key="13">
    <source>
        <dbReference type="Pfam" id="PF04452"/>
    </source>
</evidence>
<evidence type="ECO:0000256" key="11">
    <source>
        <dbReference type="ARBA" id="ARBA00047944"/>
    </source>
</evidence>
<evidence type="ECO:0000313" key="16">
    <source>
        <dbReference type="Proteomes" id="UP000294682"/>
    </source>
</evidence>
<evidence type="ECO:0000256" key="6">
    <source>
        <dbReference type="ARBA" id="ARBA00022552"/>
    </source>
</evidence>